<name>A0AA37W6M0_9GAMM</name>
<evidence type="ECO:0000313" key="6">
    <source>
        <dbReference type="Proteomes" id="UP001161389"/>
    </source>
</evidence>
<dbReference type="AlphaFoldDB" id="A0AA37W6M0"/>
<dbReference type="PANTHER" id="PTHR35936:SF19">
    <property type="entry name" value="AMINO-ACID-BINDING PROTEIN YXEM-RELATED"/>
    <property type="match status" value="1"/>
</dbReference>
<dbReference type="EMBL" id="BSNM01000003">
    <property type="protein sequence ID" value="GLQ30358.1"/>
    <property type="molecule type" value="Genomic_DNA"/>
</dbReference>
<gene>
    <name evidence="5" type="ORF">GCM10007876_08360</name>
</gene>
<keyword evidence="6" id="KW-1185">Reference proteome</keyword>
<feature type="signal peptide" evidence="3">
    <location>
        <begin position="1"/>
        <end position="19"/>
    </location>
</feature>
<accession>A0AA37W6M0</accession>
<dbReference type="PANTHER" id="PTHR35936">
    <property type="entry name" value="MEMBRANE-BOUND LYTIC MUREIN TRANSGLYCOSYLASE F"/>
    <property type="match status" value="1"/>
</dbReference>
<dbReference type="Pfam" id="PF00497">
    <property type="entry name" value="SBP_bac_3"/>
    <property type="match status" value="1"/>
</dbReference>
<feature type="domain" description="Solute-binding protein family 3/N-terminal" evidence="4">
    <location>
        <begin position="34"/>
        <end position="127"/>
    </location>
</feature>
<comment type="caution">
    <text evidence="5">The sequence shown here is derived from an EMBL/GenBank/DDBJ whole genome shotgun (WGS) entry which is preliminary data.</text>
</comment>
<dbReference type="RefSeq" id="WP_431356882.1">
    <property type="nucleotide sequence ID" value="NZ_BSNM01000003.1"/>
</dbReference>
<evidence type="ECO:0000259" key="4">
    <source>
        <dbReference type="Pfam" id="PF00497"/>
    </source>
</evidence>
<dbReference type="SUPFAM" id="SSF53850">
    <property type="entry name" value="Periplasmic binding protein-like II"/>
    <property type="match status" value="1"/>
</dbReference>
<sequence>MRVLLVVLLSLLFSFDAIAQQPSSESLYSGALSIGMAEFPPYEFSTSDHQIHGFSAELINLTLAHMKITSYHHKSYPWKRALESTYAGKIHAIHSTSKNTEREERLWFPDEPLVKSAKVFVVKNDNKQPLN</sequence>
<reference evidence="5" key="2">
    <citation type="submission" date="2023-01" db="EMBL/GenBank/DDBJ databases">
        <title>Draft genome sequence of Litoribrevibacter albus strain NBRC 110071.</title>
        <authorList>
            <person name="Sun Q."/>
            <person name="Mori K."/>
        </authorList>
    </citation>
    <scope>NUCLEOTIDE SEQUENCE</scope>
    <source>
        <strain evidence="5">NBRC 110071</strain>
    </source>
</reference>
<evidence type="ECO:0000256" key="2">
    <source>
        <dbReference type="ARBA" id="ARBA00022729"/>
    </source>
</evidence>
<evidence type="ECO:0000313" key="5">
    <source>
        <dbReference type="EMBL" id="GLQ30358.1"/>
    </source>
</evidence>
<proteinExistence type="inferred from homology"/>
<dbReference type="Proteomes" id="UP001161389">
    <property type="component" value="Unassembled WGS sequence"/>
</dbReference>
<organism evidence="5 6">
    <name type="scientific">Litoribrevibacter albus</name>
    <dbReference type="NCBI Taxonomy" id="1473156"/>
    <lineage>
        <taxon>Bacteria</taxon>
        <taxon>Pseudomonadati</taxon>
        <taxon>Pseudomonadota</taxon>
        <taxon>Gammaproteobacteria</taxon>
        <taxon>Oceanospirillales</taxon>
        <taxon>Oceanospirillaceae</taxon>
        <taxon>Litoribrevibacter</taxon>
    </lineage>
</organism>
<protein>
    <recommendedName>
        <fullName evidence="4">Solute-binding protein family 3/N-terminal domain-containing protein</fullName>
    </recommendedName>
</protein>
<dbReference type="InterPro" id="IPR001638">
    <property type="entry name" value="Solute-binding_3/MltF_N"/>
</dbReference>
<keyword evidence="2 3" id="KW-0732">Signal</keyword>
<evidence type="ECO:0000256" key="1">
    <source>
        <dbReference type="ARBA" id="ARBA00010333"/>
    </source>
</evidence>
<comment type="similarity">
    <text evidence="1">Belongs to the bacterial solute-binding protein 3 family.</text>
</comment>
<reference evidence="5" key="1">
    <citation type="journal article" date="2014" name="Int. J. Syst. Evol. Microbiol.">
        <title>Complete genome sequence of Corynebacterium casei LMG S-19264T (=DSM 44701T), isolated from a smear-ripened cheese.</title>
        <authorList>
            <consortium name="US DOE Joint Genome Institute (JGI-PGF)"/>
            <person name="Walter F."/>
            <person name="Albersmeier A."/>
            <person name="Kalinowski J."/>
            <person name="Ruckert C."/>
        </authorList>
    </citation>
    <scope>NUCLEOTIDE SEQUENCE</scope>
    <source>
        <strain evidence="5">NBRC 110071</strain>
    </source>
</reference>
<dbReference type="Gene3D" id="3.40.190.10">
    <property type="entry name" value="Periplasmic binding protein-like II"/>
    <property type="match status" value="1"/>
</dbReference>
<feature type="chain" id="PRO_5041202552" description="Solute-binding protein family 3/N-terminal domain-containing protein" evidence="3">
    <location>
        <begin position="20"/>
        <end position="131"/>
    </location>
</feature>
<evidence type="ECO:0000256" key="3">
    <source>
        <dbReference type="SAM" id="SignalP"/>
    </source>
</evidence>